<sequence>MIPIVVLLLVSAIIAYLGDALGTWVGKRRLTLFNLRPRLTALLVAISTGMLITLLTLGVSAWLSEHVRIALFSVEQLARERRTLEQERDRLRADIDSLRDQVRVKQEELVVFRKDEPLAATVIPAGQPVEVTLLDLQRFIEGLAARARARGLVVKADAEFLRDNRPMLASMAAMIASSSEDMVVGAVAARNISIGEALGDVRFLVRPNDLIFKAGQEIASIEIDGALDRPQIARILRDFMEEINHEVVRLGMIGNPLTGRFGDLSSESMLSFYDMVNQIRSLGRKLVLIAIVKEDTYAVGPLNVSFRLEEESGS</sequence>
<reference evidence="3 4" key="1">
    <citation type="submission" date="2018-05" db="EMBL/GenBank/DDBJ databases">
        <title>A metagenomic window into the 2 km-deep terrestrial subsurface aquifer revealed taxonomically and functionally diverse microbial community comprising novel uncultured bacterial lineages.</title>
        <authorList>
            <person name="Kadnikov V.V."/>
            <person name="Mardanov A.V."/>
            <person name="Beletsky A.V."/>
            <person name="Banks D."/>
            <person name="Pimenov N.V."/>
            <person name="Frank Y.A."/>
            <person name="Karnachuk O.V."/>
            <person name="Ravin N.V."/>
        </authorList>
    </citation>
    <scope>NUCLEOTIDE SEQUENCE [LARGE SCALE GENOMIC DNA]</scope>
    <source>
        <strain evidence="3">BY5</strain>
    </source>
</reference>
<gene>
    <name evidence="3" type="ORF">OZSIB_2168</name>
</gene>
<keyword evidence="2" id="KW-0472">Membrane</keyword>
<feature type="coiled-coil region" evidence="1">
    <location>
        <begin position="74"/>
        <end position="108"/>
    </location>
</feature>
<dbReference type="Pfam" id="PF11283">
    <property type="entry name" value="DUF3084"/>
    <property type="match status" value="1"/>
</dbReference>
<evidence type="ECO:0000256" key="2">
    <source>
        <dbReference type="SAM" id="Phobius"/>
    </source>
</evidence>
<proteinExistence type="predicted"/>
<protein>
    <recommendedName>
        <fullName evidence="5">DUF3084 domain-containing protein</fullName>
    </recommendedName>
</protein>
<evidence type="ECO:0000313" key="4">
    <source>
        <dbReference type="Proteomes" id="UP000252355"/>
    </source>
</evidence>
<keyword evidence="1" id="KW-0175">Coiled coil</keyword>
<organism evidence="3 4">
    <name type="scientific">Candidatus Ozemobacter sibiricus</name>
    <dbReference type="NCBI Taxonomy" id="2268124"/>
    <lineage>
        <taxon>Bacteria</taxon>
        <taxon>Candidatus Ozemobacteria</taxon>
        <taxon>Candidatus Ozemobacterales</taxon>
        <taxon>Candidatus Ozemobacteraceae</taxon>
        <taxon>Candidatus Ozemobacter</taxon>
    </lineage>
</organism>
<keyword evidence="2" id="KW-0812">Transmembrane</keyword>
<feature type="transmembrane region" description="Helical" evidence="2">
    <location>
        <begin position="39"/>
        <end position="63"/>
    </location>
</feature>
<dbReference type="AlphaFoldDB" id="A0A367ZUA8"/>
<comment type="caution">
    <text evidence="3">The sequence shown here is derived from an EMBL/GenBank/DDBJ whole genome shotgun (WGS) entry which is preliminary data.</text>
</comment>
<evidence type="ECO:0000313" key="3">
    <source>
        <dbReference type="EMBL" id="RCK81299.1"/>
    </source>
</evidence>
<evidence type="ECO:0000256" key="1">
    <source>
        <dbReference type="SAM" id="Coils"/>
    </source>
</evidence>
<dbReference type="InterPro" id="IPR021435">
    <property type="entry name" value="DUF3084"/>
</dbReference>
<keyword evidence="2" id="KW-1133">Transmembrane helix</keyword>
<dbReference type="Proteomes" id="UP000252355">
    <property type="component" value="Unassembled WGS sequence"/>
</dbReference>
<evidence type="ECO:0008006" key="5">
    <source>
        <dbReference type="Google" id="ProtNLM"/>
    </source>
</evidence>
<dbReference type="EMBL" id="QOQW01000002">
    <property type="protein sequence ID" value="RCK81299.1"/>
    <property type="molecule type" value="Genomic_DNA"/>
</dbReference>
<name>A0A367ZUA8_9BACT</name>
<accession>A0A367ZUA8</accession>